<dbReference type="InterPro" id="IPR021860">
    <property type="entry name" value="Peptidase_S12_Pab87-rel_C"/>
</dbReference>
<dbReference type="InterPro" id="IPR012338">
    <property type="entry name" value="Beta-lactam/transpept-like"/>
</dbReference>
<dbReference type="RefSeq" id="WP_090679319.1">
    <property type="nucleotide sequence ID" value="NZ_FORU01000009.1"/>
</dbReference>
<feature type="domain" description="Beta-lactamase-related" evidence="1">
    <location>
        <begin position="37"/>
        <end position="356"/>
    </location>
</feature>
<dbReference type="STRING" id="1150112.SAMN04487893_10942"/>
<dbReference type="InterPro" id="IPR001466">
    <property type="entry name" value="Beta-lactam-related"/>
</dbReference>
<evidence type="ECO:0000313" key="4">
    <source>
        <dbReference type="Proteomes" id="UP000243887"/>
    </source>
</evidence>
<reference evidence="4" key="1">
    <citation type="submission" date="2016-10" db="EMBL/GenBank/DDBJ databases">
        <authorList>
            <person name="Varghese N."/>
            <person name="Submissions S."/>
        </authorList>
    </citation>
    <scope>NUCLEOTIDE SEQUENCE [LARGE SCALE GENOMIC DNA]</scope>
    <source>
        <strain evidence="4">DSM 26542</strain>
    </source>
</reference>
<dbReference type="Gene3D" id="2.40.128.600">
    <property type="match status" value="1"/>
</dbReference>
<evidence type="ECO:0000259" key="1">
    <source>
        <dbReference type="Pfam" id="PF00144"/>
    </source>
</evidence>
<organism evidence="3 4">
    <name type="scientific">Myroides guanonis</name>
    <dbReference type="NCBI Taxonomy" id="1150112"/>
    <lineage>
        <taxon>Bacteria</taxon>
        <taxon>Pseudomonadati</taxon>
        <taxon>Bacteroidota</taxon>
        <taxon>Flavobacteriia</taxon>
        <taxon>Flavobacteriales</taxon>
        <taxon>Flavobacteriaceae</taxon>
        <taxon>Myroides</taxon>
    </lineage>
</organism>
<dbReference type="Pfam" id="PF11954">
    <property type="entry name" value="DUF3471"/>
    <property type="match status" value="1"/>
</dbReference>
<proteinExistence type="predicted"/>
<dbReference type="Proteomes" id="UP000243887">
    <property type="component" value="Unassembled WGS sequence"/>
</dbReference>
<dbReference type="InterPro" id="IPR050491">
    <property type="entry name" value="AmpC-like"/>
</dbReference>
<dbReference type="SUPFAM" id="SSF56601">
    <property type="entry name" value="beta-lactamase/transpeptidase-like"/>
    <property type="match status" value="1"/>
</dbReference>
<name>A0A1I3RW88_9FLAO</name>
<protein>
    <submittedName>
        <fullName evidence="3">CubicO group peptidase, beta-lactamase class C family</fullName>
    </submittedName>
</protein>
<dbReference type="Gene3D" id="3.40.710.10">
    <property type="entry name" value="DD-peptidase/beta-lactamase superfamily"/>
    <property type="match status" value="1"/>
</dbReference>
<accession>A0A1I3RW88</accession>
<gene>
    <name evidence="3" type="ORF">SAMN04487893_10942</name>
</gene>
<dbReference type="Pfam" id="PF00144">
    <property type="entry name" value="Beta-lactamase"/>
    <property type="match status" value="1"/>
</dbReference>
<dbReference type="PANTHER" id="PTHR46825">
    <property type="entry name" value="D-ALANYL-D-ALANINE-CARBOXYPEPTIDASE/ENDOPEPTIDASE AMPH"/>
    <property type="match status" value="1"/>
</dbReference>
<evidence type="ECO:0000259" key="2">
    <source>
        <dbReference type="Pfam" id="PF11954"/>
    </source>
</evidence>
<feature type="domain" description="Peptidase S12 Pab87-related C-terminal" evidence="2">
    <location>
        <begin position="410"/>
        <end position="507"/>
    </location>
</feature>
<dbReference type="PANTHER" id="PTHR46825:SF15">
    <property type="entry name" value="BETA-LACTAMASE-RELATED DOMAIN-CONTAINING PROTEIN"/>
    <property type="match status" value="1"/>
</dbReference>
<dbReference type="EMBL" id="FORU01000009">
    <property type="protein sequence ID" value="SFJ50608.1"/>
    <property type="molecule type" value="Genomic_DNA"/>
</dbReference>
<sequence>MKNWFLYSIFLVSTSIYSQEINNEIDKVTLRAMELFDVPGIAVAVVKDGKVIHSKGYGVRSIKHQEKVDIYTNFGIASNSKAFTSAALAILIDQNKLNWDDKVIEYIPEFKMYNEYVTQEFTIRDLLTHRSGLGLGAGDLMIWPDGHNFTSKDIIHNIQFLKPVSSFRTKYDYDNLLYIIAGVIIERVSGMSWASFVEKEIMDPLHMTNSAGNWNRLVDKSNVIDPHVPIDGKLQVIDRYTNTIFDAAAGIYSNVDDLSKWVLMQLNAGKNGDEIIFSKKQHAEMWTPQTLMTNQTISPYFSLFKAYGLGWQLTDVSGKLQVSHTGGLEGIVTQITLLPQENLGIIVLTNQQSGYAFSAITNTVKNYYLGLPYFDFNQDYFDKSHTNLKNADSITDAVWLKATNKSKEAIEQLDSLVGKYKDNWFGSVSIFKKNGIYIFKSDRSPQLIGELMYYDKDTFTIKWFNRYFNADAFLYLENIQSKSNRFKMKAISPLTDFSYDFQDLDFVRLNEINL</sequence>
<evidence type="ECO:0000313" key="3">
    <source>
        <dbReference type="EMBL" id="SFJ50608.1"/>
    </source>
</evidence>
<dbReference type="OrthoDB" id="1522765at2"/>
<keyword evidence="4" id="KW-1185">Reference proteome</keyword>
<dbReference type="AlphaFoldDB" id="A0A1I3RW88"/>